<dbReference type="Proteomes" id="UP000054632">
    <property type="component" value="Unassembled WGS sequence"/>
</dbReference>
<reference evidence="2 3" key="1">
    <citation type="submission" date="2015-01" db="EMBL/GenBank/DDBJ databases">
        <title>Evolution of Trichinella species and genotypes.</title>
        <authorList>
            <person name="Korhonen P.K."/>
            <person name="Edoardo P."/>
            <person name="Giuseppe L.R."/>
            <person name="Gasser R.B."/>
        </authorList>
    </citation>
    <scope>NUCLEOTIDE SEQUENCE [LARGE SCALE GENOMIC DNA]</scope>
    <source>
        <strain evidence="2">ISS13</strain>
    </source>
</reference>
<evidence type="ECO:0000313" key="2">
    <source>
        <dbReference type="EMBL" id="KRY68527.1"/>
    </source>
</evidence>
<evidence type="ECO:0000256" key="1">
    <source>
        <dbReference type="SAM" id="MobiDB-lite"/>
    </source>
</evidence>
<comment type="caution">
    <text evidence="2">The sequence shown here is derived from an EMBL/GenBank/DDBJ whole genome shotgun (WGS) entry which is preliminary data.</text>
</comment>
<protein>
    <submittedName>
        <fullName evidence="2">Uncharacterized protein</fullName>
    </submittedName>
</protein>
<name>A0A0V1E3Y6_TRIPS</name>
<proteinExistence type="predicted"/>
<dbReference type="EMBL" id="JYDR01000109">
    <property type="protein sequence ID" value="KRY68527.1"/>
    <property type="molecule type" value="Genomic_DNA"/>
</dbReference>
<evidence type="ECO:0000313" key="3">
    <source>
        <dbReference type="Proteomes" id="UP000054632"/>
    </source>
</evidence>
<organism evidence="2 3">
    <name type="scientific">Trichinella pseudospiralis</name>
    <name type="common">Parasitic roundworm</name>
    <dbReference type="NCBI Taxonomy" id="6337"/>
    <lineage>
        <taxon>Eukaryota</taxon>
        <taxon>Metazoa</taxon>
        <taxon>Ecdysozoa</taxon>
        <taxon>Nematoda</taxon>
        <taxon>Enoplea</taxon>
        <taxon>Dorylaimia</taxon>
        <taxon>Trichinellida</taxon>
        <taxon>Trichinellidae</taxon>
        <taxon>Trichinella</taxon>
    </lineage>
</organism>
<sequence length="221" mass="25080">MVCWPRRTDGNDQRRCDSGDLFCSNGADLSICHASHSRCRSTNDHGLQAIFQTERRSAVRICAVNAWKCKRNPTNDDWLAPSLNVVANYSCFATSIPKSMLLGGHPLNDWSMKFNDQVHRLSKLQKNMVHLSRRIGPRQHGLLIDLVNLHDRLRSLTSHFQKNLLHFRRDLSPLIETEKNILKSTVPHATNKNTIDNTSFHASTSLTKHTHRKESGEGLPA</sequence>
<dbReference type="AlphaFoldDB" id="A0A0V1E3Y6"/>
<gene>
    <name evidence="2" type="ORF">T4A_14188</name>
</gene>
<feature type="compositionally biased region" description="Polar residues" evidence="1">
    <location>
        <begin position="192"/>
        <end position="207"/>
    </location>
</feature>
<feature type="region of interest" description="Disordered" evidence="1">
    <location>
        <begin position="192"/>
        <end position="221"/>
    </location>
</feature>
<accession>A0A0V1E3Y6</accession>